<organism evidence="4 5">
    <name type="scientific">Lacipirellula parvula</name>
    <dbReference type="NCBI Taxonomy" id="2650471"/>
    <lineage>
        <taxon>Bacteria</taxon>
        <taxon>Pseudomonadati</taxon>
        <taxon>Planctomycetota</taxon>
        <taxon>Planctomycetia</taxon>
        <taxon>Pirellulales</taxon>
        <taxon>Lacipirellulaceae</taxon>
        <taxon>Lacipirellula</taxon>
    </lineage>
</organism>
<feature type="domain" description="Putative zinc-finger" evidence="3">
    <location>
        <begin position="13"/>
        <end position="33"/>
    </location>
</feature>
<evidence type="ECO:0000259" key="3">
    <source>
        <dbReference type="Pfam" id="PF13490"/>
    </source>
</evidence>
<protein>
    <recommendedName>
        <fullName evidence="3">Putative zinc-finger domain-containing protein</fullName>
    </recommendedName>
</protein>
<reference evidence="5" key="1">
    <citation type="submission" date="2019-10" db="EMBL/GenBank/DDBJ databases">
        <title>Lacipirellula parvula gen. nov., sp. nov., representing a lineage of planctomycetes widespread in freshwater anoxic habitats, and description of the family Lacipirellulaceae.</title>
        <authorList>
            <person name="Dedysh S.N."/>
            <person name="Kulichevskaya I.S."/>
            <person name="Beletsky A.V."/>
            <person name="Rakitin A.L."/>
            <person name="Mardanov A.V."/>
            <person name="Ivanova A.A."/>
            <person name="Saltykova V.X."/>
            <person name="Rijpstra W.I.C."/>
            <person name="Sinninghe Damste J.S."/>
            <person name="Ravin N.V."/>
        </authorList>
    </citation>
    <scope>NUCLEOTIDE SEQUENCE [LARGE SCALE GENOMIC DNA]</scope>
    <source>
        <strain evidence="5">PX69</strain>
    </source>
</reference>
<feature type="compositionally biased region" description="Basic and acidic residues" evidence="1">
    <location>
        <begin position="146"/>
        <end position="155"/>
    </location>
</feature>
<dbReference type="InterPro" id="IPR041916">
    <property type="entry name" value="Anti_sigma_zinc_sf"/>
</dbReference>
<gene>
    <name evidence="4" type="ORF">PLANPX_5947</name>
</gene>
<dbReference type="InterPro" id="IPR027383">
    <property type="entry name" value="Znf_put"/>
</dbReference>
<proteinExistence type="predicted"/>
<dbReference type="RefSeq" id="WP_152101518.1">
    <property type="nucleotide sequence ID" value="NZ_AP021861.1"/>
</dbReference>
<feature type="region of interest" description="Disordered" evidence="1">
    <location>
        <begin position="131"/>
        <end position="155"/>
    </location>
</feature>
<dbReference type="AlphaFoldDB" id="A0A5K7XIT8"/>
<dbReference type="Gene3D" id="1.10.10.1320">
    <property type="entry name" value="Anti-sigma factor, zinc-finger domain"/>
    <property type="match status" value="1"/>
</dbReference>
<accession>A0A5K7XIT8</accession>
<evidence type="ECO:0000256" key="1">
    <source>
        <dbReference type="SAM" id="MobiDB-lite"/>
    </source>
</evidence>
<evidence type="ECO:0000313" key="5">
    <source>
        <dbReference type="Proteomes" id="UP000326837"/>
    </source>
</evidence>
<evidence type="ECO:0000313" key="4">
    <source>
        <dbReference type="EMBL" id="BBO36335.1"/>
    </source>
</evidence>
<dbReference type="EMBL" id="AP021861">
    <property type="protein sequence ID" value="BBO36335.1"/>
    <property type="molecule type" value="Genomic_DNA"/>
</dbReference>
<sequence>MTAENANDEFDDELLSAYVDGELTAAERARVEERLRNDPLAAALVDELRSLSNEIQRLPREPLGLDLRASVLAEIDQARADLAAHGPATLPEPPIDRWAGIRRGLVWSALAIAATIVIAIFQPPEEKHAGENVAKAKKAPVMAAPRQEEAEQLAREGGVELRRADDGLLAEQSNEPRAAVKQKADEVPPGFRAQMSAAAPSPPVGETTTLAVDAAAAPATVAPAAPMSEPASAPADALAMESSGTGGARALEFKEAAPAADAALAAAEPMSDAAPQAFGMAGGGGGGAGVPSLGKKAEDAVATDESQRAALETLKASEAEGATTVTLELAKPEGAEWFRELLAKSDIAASTPSKGEGDELGWPLARGMQARGGSIAAHDKAEQADAASRQLTTGGAFDNEADRSELADGKIEAKNGAAGDRFYFYSQTSPALGVELRSRNGGDQQVVWVEASSQKIEQLLAACRATGAMVSAVSVDGAAAVDAVAPQQTGKPTVSVAGVGQAADAAPLTGGLAVSSSEAPKEAAAADSRVRVLFVLQSPLIEASPTAPAALPTVAPATSGEAR</sequence>
<name>A0A5K7XIT8_9BACT</name>
<evidence type="ECO:0000256" key="2">
    <source>
        <dbReference type="SAM" id="Phobius"/>
    </source>
</evidence>
<keyword evidence="2" id="KW-1133">Transmembrane helix</keyword>
<dbReference type="Proteomes" id="UP000326837">
    <property type="component" value="Chromosome"/>
</dbReference>
<keyword evidence="2" id="KW-0472">Membrane</keyword>
<dbReference type="KEGG" id="lpav:PLANPX_5947"/>
<feature type="transmembrane region" description="Helical" evidence="2">
    <location>
        <begin position="104"/>
        <end position="121"/>
    </location>
</feature>
<keyword evidence="2" id="KW-0812">Transmembrane</keyword>
<dbReference type="Pfam" id="PF13490">
    <property type="entry name" value="zf-HC2"/>
    <property type="match status" value="1"/>
</dbReference>
<feature type="region of interest" description="Disordered" evidence="1">
    <location>
        <begin position="381"/>
        <end position="403"/>
    </location>
</feature>
<keyword evidence="5" id="KW-1185">Reference proteome</keyword>